<feature type="region of interest" description="Disordered" evidence="1">
    <location>
        <begin position="1"/>
        <end position="37"/>
    </location>
</feature>
<dbReference type="AlphaFoldDB" id="E6PQ04"/>
<sequence length="54" mass="6189">MKTTKTTKPEARVFRSGQQIKKPKPQPQPQLAPRRDPWVWALFGPKYKPSTQGA</sequence>
<protein>
    <submittedName>
        <fullName evidence="2">Uncharacterized protein</fullName>
    </submittedName>
</protein>
<dbReference type="EMBL" id="CABM01000040">
    <property type="protein sequence ID" value="CBH97008.1"/>
    <property type="molecule type" value="Genomic_DNA"/>
</dbReference>
<comment type="caution">
    <text evidence="2">The sequence shown here is derived from an EMBL/GenBank/DDBJ whole genome shotgun (WGS) entry which is preliminary data.</text>
</comment>
<reference evidence="2" key="1">
    <citation type="submission" date="2009-10" db="EMBL/GenBank/DDBJ databases">
        <title>Diversity of trophic interactions inside an arsenic-rich microbial ecosystem.</title>
        <authorList>
            <person name="Bertin P.N."/>
            <person name="Heinrich-Salmeron A."/>
            <person name="Pelletier E."/>
            <person name="Goulhen-Chollet F."/>
            <person name="Arsene-Ploetze F."/>
            <person name="Gallien S."/>
            <person name="Calteau A."/>
            <person name="Vallenet D."/>
            <person name="Casiot C."/>
            <person name="Chane-Woon-Ming B."/>
            <person name="Giloteaux L."/>
            <person name="Barakat M."/>
            <person name="Bonnefoy V."/>
            <person name="Bruneel O."/>
            <person name="Chandler M."/>
            <person name="Cleiss J."/>
            <person name="Duran R."/>
            <person name="Elbaz-Poulichet F."/>
            <person name="Fonknechten N."/>
            <person name="Lauga B."/>
            <person name="Mornico D."/>
            <person name="Ortet P."/>
            <person name="Schaeffer C."/>
            <person name="Siguier P."/>
            <person name="Alexander Thil Smith A."/>
            <person name="Van Dorsselaer A."/>
            <person name="Weissenbach J."/>
            <person name="Medigue C."/>
            <person name="Le Paslier D."/>
        </authorList>
    </citation>
    <scope>NUCLEOTIDE SEQUENCE</scope>
</reference>
<accession>E6PQ04</accession>
<organism evidence="2">
    <name type="scientific">mine drainage metagenome</name>
    <dbReference type="NCBI Taxonomy" id="410659"/>
    <lineage>
        <taxon>unclassified sequences</taxon>
        <taxon>metagenomes</taxon>
        <taxon>ecological metagenomes</taxon>
    </lineage>
</organism>
<evidence type="ECO:0000256" key="1">
    <source>
        <dbReference type="SAM" id="MobiDB-lite"/>
    </source>
</evidence>
<gene>
    <name evidence="2" type="ORF">CARN2_1618</name>
</gene>
<name>E6PQ04_9ZZZZ</name>
<evidence type="ECO:0000313" key="2">
    <source>
        <dbReference type="EMBL" id="CBH97008.1"/>
    </source>
</evidence>
<proteinExistence type="predicted"/>